<name>A0A6A6WMI0_9PEZI</name>
<organism evidence="3 4">
    <name type="scientific">Pseudovirgaria hyperparasitica</name>
    <dbReference type="NCBI Taxonomy" id="470096"/>
    <lineage>
        <taxon>Eukaryota</taxon>
        <taxon>Fungi</taxon>
        <taxon>Dikarya</taxon>
        <taxon>Ascomycota</taxon>
        <taxon>Pezizomycotina</taxon>
        <taxon>Dothideomycetes</taxon>
        <taxon>Dothideomycetes incertae sedis</taxon>
        <taxon>Acrospermales</taxon>
        <taxon>Acrospermaceae</taxon>
        <taxon>Pseudovirgaria</taxon>
    </lineage>
</organism>
<dbReference type="GO" id="GO:0006487">
    <property type="term" value="P:protein N-linked glycosylation"/>
    <property type="evidence" value="ECO:0007669"/>
    <property type="project" value="TreeGrafter"/>
</dbReference>
<feature type="transmembrane region" description="Helical" evidence="2">
    <location>
        <begin position="12"/>
        <end position="32"/>
    </location>
</feature>
<gene>
    <name evidence="3" type="ORF">EJ05DRAFT_530188</name>
</gene>
<dbReference type="Gene3D" id="3.90.550.20">
    <property type="match status" value="1"/>
</dbReference>
<reference evidence="3" key="1">
    <citation type="journal article" date="2020" name="Stud. Mycol.">
        <title>101 Dothideomycetes genomes: a test case for predicting lifestyles and emergence of pathogens.</title>
        <authorList>
            <person name="Haridas S."/>
            <person name="Albert R."/>
            <person name="Binder M."/>
            <person name="Bloem J."/>
            <person name="Labutti K."/>
            <person name="Salamov A."/>
            <person name="Andreopoulos B."/>
            <person name="Baker S."/>
            <person name="Barry K."/>
            <person name="Bills G."/>
            <person name="Bluhm B."/>
            <person name="Cannon C."/>
            <person name="Castanera R."/>
            <person name="Culley D."/>
            <person name="Daum C."/>
            <person name="Ezra D."/>
            <person name="Gonzalez J."/>
            <person name="Henrissat B."/>
            <person name="Kuo A."/>
            <person name="Liang C."/>
            <person name="Lipzen A."/>
            <person name="Lutzoni F."/>
            <person name="Magnuson J."/>
            <person name="Mondo S."/>
            <person name="Nolan M."/>
            <person name="Ohm R."/>
            <person name="Pangilinan J."/>
            <person name="Park H.-J."/>
            <person name="Ramirez L."/>
            <person name="Alfaro M."/>
            <person name="Sun H."/>
            <person name="Tritt A."/>
            <person name="Yoshinaga Y."/>
            <person name="Zwiers L.-H."/>
            <person name="Turgeon B."/>
            <person name="Goodwin S."/>
            <person name="Spatafora J."/>
            <person name="Crous P."/>
            <person name="Grigoriev I."/>
        </authorList>
    </citation>
    <scope>NUCLEOTIDE SEQUENCE</scope>
    <source>
        <strain evidence="3">CBS 121739</strain>
    </source>
</reference>
<keyword evidence="2" id="KW-0812">Transmembrane</keyword>
<proteinExistence type="inferred from homology"/>
<evidence type="ECO:0008006" key="5">
    <source>
        <dbReference type="Google" id="ProtNLM"/>
    </source>
</evidence>
<dbReference type="InterPro" id="IPR039367">
    <property type="entry name" value="Och1-like"/>
</dbReference>
<keyword evidence="2" id="KW-0472">Membrane</keyword>
<sequence length="303" mass="34961">MLSLRQMFHSRYVNNYTFSIACAVLLLCLWSIEHNIPKILWYKLGPNGMNDDTRAWTSTCITNNPEYRVEFMTDETADEYVQRTFSSSRPDIVESYLNISIPILKADLLRYLLLWDQGGVWSDLDVSCEADNYIDEWIPLEHRDKAGLVVGWEFDMGYDRPILRQFASWTIMARPRSPHMLQIIDDIVHALEEKVEEHHVPLQNLTLAMTGDVVDFTGPRRMTFGIYKSLGKILNRPVGQEEIQELLQPKMIGDVLVLPGRSFAASCNTYKPEEEELLPRQLITHHYAGSWKNDKGGESKQAH</sequence>
<keyword evidence="4" id="KW-1185">Reference proteome</keyword>
<dbReference type="EMBL" id="ML996565">
    <property type="protein sequence ID" value="KAF2763358.1"/>
    <property type="molecule type" value="Genomic_DNA"/>
</dbReference>
<dbReference type="GO" id="GO:0000136">
    <property type="term" value="C:mannan polymerase complex"/>
    <property type="evidence" value="ECO:0007669"/>
    <property type="project" value="TreeGrafter"/>
</dbReference>
<dbReference type="PANTHER" id="PTHR31834:SF8">
    <property type="entry name" value="TRANSFERASE, PUTATIVE (AFU_ORTHOLOGUE AFUA_6G14040)-RELATED"/>
    <property type="match status" value="1"/>
</dbReference>
<evidence type="ECO:0000256" key="2">
    <source>
        <dbReference type="SAM" id="Phobius"/>
    </source>
</evidence>
<evidence type="ECO:0000313" key="4">
    <source>
        <dbReference type="Proteomes" id="UP000799437"/>
    </source>
</evidence>
<keyword evidence="2" id="KW-1133">Transmembrane helix</keyword>
<protein>
    <recommendedName>
        <fullName evidence="5">Glycosyltransferase family 32 protein</fullName>
    </recommendedName>
</protein>
<dbReference type="Proteomes" id="UP000799437">
    <property type="component" value="Unassembled WGS sequence"/>
</dbReference>
<dbReference type="AlphaFoldDB" id="A0A6A6WMI0"/>
<dbReference type="SUPFAM" id="SSF53448">
    <property type="entry name" value="Nucleotide-diphospho-sugar transferases"/>
    <property type="match status" value="1"/>
</dbReference>
<dbReference type="PROSITE" id="PS51257">
    <property type="entry name" value="PROKAR_LIPOPROTEIN"/>
    <property type="match status" value="1"/>
</dbReference>
<dbReference type="InterPro" id="IPR029044">
    <property type="entry name" value="Nucleotide-diphossugar_trans"/>
</dbReference>
<evidence type="ECO:0000256" key="1">
    <source>
        <dbReference type="ARBA" id="ARBA00009003"/>
    </source>
</evidence>
<dbReference type="OrthoDB" id="409543at2759"/>
<accession>A0A6A6WMI0</accession>
<evidence type="ECO:0000313" key="3">
    <source>
        <dbReference type="EMBL" id="KAF2763358.1"/>
    </source>
</evidence>
<dbReference type="GO" id="GO:0000009">
    <property type="term" value="F:alpha-1,6-mannosyltransferase activity"/>
    <property type="evidence" value="ECO:0007669"/>
    <property type="project" value="InterPro"/>
</dbReference>
<dbReference type="PANTHER" id="PTHR31834">
    <property type="entry name" value="INITIATION-SPECIFIC ALPHA-1,6-MANNOSYLTRANSFERASE"/>
    <property type="match status" value="1"/>
</dbReference>
<dbReference type="Pfam" id="PF04488">
    <property type="entry name" value="Gly_transf_sug"/>
    <property type="match status" value="1"/>
</dbReference>
<dbReference type="RefSeq" id="XP_033605809.1">
    <property type="nucleotide sequence ID" value="XM_033748955.1"/>
</dbReference>
<comment type="similarity">
    <text evidence="1">Belongs to the glycosyltransferase 32 family.</text>
</comment>
<dbReference type="GeneID" id="54490009"/>
<dbReference type="InterPro" id="IPR007577">
    <property type="entry name" value="GlycoTrfase_DXD_sugar-bd_CS"/>
</dbReference>